<dbReference type="EMBL" id="JAVHJO010000017">
    <property type="protein sequence ID" value="KAK6525348.1"/>
    <property type="molecule type" value="Genomic_DNA"/>
</dbReference>
<evidence type="ECO:0000313" key="3">
    <source>
        <dbReference type="Proteomes" id="UP001365542"/>
    </source>
</evidence>
<evidence type="ECO:0000313" key="2">
    <source>
        <dbReference type="EMBL" id="KAK6525348.1"/>
    </source>
</evidence>
<comment type="caution">
    <text evidence="2">The sequence shown here is derived from an EMBL/GenBank/DDBJ whole genome shotgun (WGS) entry which is preliminary data.</text>
</comment>
<name>A0AAV9WTH7_9PEZI</name>
<dbReference type="Proteomes" id="UP001365542">
    <property type="component" value="Unassembled WGS sequence"/>
</dbReference>
<feature type="compositionally biased region" description="Basic residues" evidence="1">
    <location>
        <begin position="282"/>
        <end position="295"/>
    </location>
</feature>
<proteinExistence type="predicted"/>
<gene>
    <name evidence="2" type="ORF">TWF694_005487</name>
</gene>
<sequence length="553" mass="64035">MAFSDTDAYPGVGECPRKRRQRTVLHPLLAFYFETVGLFLPPQNGRRKISTSAISPLLGLSSFTSTKSRCYSLPYHLRDGTGIFKAADVVQRAQWVEIPVMFESLETLEFMGYDPAMAKYLWDSWVNIPFDDDIHQTEWFEEWSLSHVKEDPKELYLHDAFGPEDNWEQALDELCVSTTLRQAIMAELFEDLRYTASCQFWVAEAMEDNLTVLKTLEYELKRNGEYLMSINFKGTGGTGSLARTVHAPYPPFDGRVLHTRRRAEIEELDKHSKMGPPPVRPAKIKRKKKMRGGRERGHKPLLGLSAFYIPSGRISDMKTKLYRVGNAQEAWRYSCTFQQHFFGTHLPSDFGSSLTYWTPQREVADRYAMWRKHKSPLSHIVITEVEVSEEFVAKMNQAYVWGTKGGKPNSDLHRIVHGFRRGGKKMYFEEDYSILSRANLVISHIAINHRSVHDSRAAWDYSWCPWDDDGWEKADVSDLLKVEIDGEEKLAIQWVFKDHVRGLVGYRFDDYVREYGKVVQYDMHRLFLGDIVTVKCLKSHLSDTGFSRSFYCF</sequence>
<organism evidence="2 3">
    <name type="scientific">Orbilia ellipsospora</name>
    <dbReference type="NCBI Taxonomy" id="2528407"/>
    <lineage>
        <taxon>Eukaryota</taxon>
        <taxon>Fungi</taxon>
        <taxon>Dikarya</taxon>
        <taxon>Ascomycota</taxon>
        <taxon>Pezizomycotina</taxon>
        <taxon>Orbiliomycetes</taxon>
        <taxon>Orbiliales</taxon>
        <taxon>Orbiliaceae</taxon>
        <taxon>Orbilia</taxon>
    </lineage>
</organism>
<keyword evidence="3" id="KW-1185">Reference proteome</keyword>
<protein>
    <submittedName>
        <fullName evidence="2">Uncharacterized protein</fullName>
    </submittedName>
</protein>
<dbReference type="AlphaFoldDB" id="A0AAV9WTH7"/>
<feature type="region of interest" description="Disordered" evidence="1">
    <location>
        <begin position="271"/>
        <end position="295"/>
    </location>
</feature>
<accession>A0AAV9WTH7</accession>
<reference evidence="2 3" key="1">
    <citation type="submission" date="2019-10" db="EMBL/GenBank/DDBJ databases">
        <authorList>
            <person name="Palmer J.M."/>
        </authorList>
    </citation>
    <scope>NUCLEOTIDE SEQUENCE [LARGE SCALE GENOMIC DNA]</scope>
    <source>
        <strain evidence="2 3">TWF694</strain>
    </source>
</reference>
<evidence type="ECO:0000256" key="1">
    <source>
        <dbReference type="SAM" id="MobiDB-lite"/>
    </source>
</evidence>